<dbReference type="EMBL" id="FNVK01000007">
    <property type="protein sequence ID" value="SEF72797.1"/>
    <property type="molecule type" value="Genomic_DNA"/>
</dbReference>
<dbReference type="Proteomes" id="UP000002718">
    <property type="component" value="Chromosome"/>
</dbReference>
<accession>Q2Y9A9</accession>
<gene>
    <name evidence="1" type="ordered locus">Nmul_A1359</name>
    <name evidence="2" type="ORF">SAMN05216403_10740</name>
</gene>
<dbReference type="AlphaFoldDB" id="Q2Y9A9"/>
<sequence>MVWQTATSASWPLFTLELGEIIHLNIGEFLLIKNNYMFSMAISVLIAAAGQADAASCPAGTAAAAAKGKISNNIVSDAGIVVGAAHLEVGGAKVKCGLLGNGGVGSDGSTHFVQTLVCDDSIPVTNPVTGQRETVHSQITFNTTGTGVFQACNPSNPLGGSYGTFQETSVPVPGTGRGMFQGVTAGRIAIDGRINCQFSIDVKFQGEICMPHQK</sequence>
<evidence type="ECO:0000313" key="3">
    <source>
        <dbReference type="Proteomes" id="UP000002718"/>
    </source>
</evidence>
<dbReference type="HOGENOM" id="CLU_1287744_0_0_4"/>
<evidence type="ECO:0000313" key="4">
    <source>
        <dbReference type="Proteomes" id="UP000236751"/>
    </source>
</evidence>
<organism evidence="1 3">
    <name type="scientific">Nitrosospira multiformis (strain ATCC 25196 / NCIMB 11849 / C 71)</name>
    <dbReference type="NCBI Taxonomy" id="323848"/>
    <lineage>
        <taxon>Bacteria</taxon>
        <taxon>Pseudomonadati</taxon>
        <taxon>Pseudomonadota</taxon>
        <taxon>Betaproteobacteria</taxon>
        <taxon>Nitrosomonadales</taxon>
        <taxon>Nitrosomonadaceae</taxon>
        <taxon>Nitrosospira</taxon>
    </lineage>
</organism>
<dbReference type="Proteomes" id="UP000236751">
    <property type="component" value="Unassembled WGS sequence"/>
</dbReference>
<dbReference type="KEGG" id="nmu:Nmul_A1359"/>
<proteinExistence type="predicted"/>
<reference evidence="1 3" key="3">
    <citation type="journal article" date="2008" name="Appl. Environ. Microbiol.">
        <title>Complete genome sequence of Nitrosospira multiformis, an ammonia-oxidizing bacterium from the soil environment.</title>
        <authorList>
            <person name="Norton J.M."/>
            <person name="Klotz M.G."/>
            <person name="Stein L.Y."/>
            <person name="Arp D.J."/>
            <person name="Bottomley P.J."/>
            <person name="Chain P.S."/>
            <person name="Hauser L.J."/>
            <person name="Land M.L."/>
            <person name="Larimer F.W."/>
            <person name="Shin M.W."/>
            <person name="Starkenburg S.R."/>
        </authorList>
    </citation>
    <scope>NUCLEOTIDE SEQUENCE [LARGE SCALE GENOMIC DNA]</scope>
    <source>
        <strain evidence="1">ATCC 25196</strain>
        <strain evidence="3">ATCC 25196 / NCIMB 11849 / C 71</strain>
    </source>
</reference>
<reference evidence="1" key="2">
    <citation type="submission" date="2005-08" db="EMBL/GenBank/DDBJ databases">
        <title>Complete sequence of Chromosome 1 of Nitrosospira multiformis ATCC 25196.</title>
        <authorList>
            <consortium name="US DOE Joint Genome Institute"/>
            <person name="Copeland A."/>
            <person name="Lucas S."/>
            <person name="Lapidus A."/>
            <person name="Barry K."/>
            <person name="Detter J.C."/>
            <person name="Glavina T."/>
            <person name="Hammon N."/>
            <person name="Israni S."/>
            <person name="Pitluck S."/>
            <person name="Chain P."/>
            <person name="Malfatti S."/>
            <person name="Shin M."/>
            <person name="Vergez L."/>
            <person name="Schmutz J."/>
            <person name="Larimer F."/>
            <person name="Land M."/>
            <person name="Hauser L."/>
            <person name="Kyrpides N."/>
            <person name="Lykidis A."/>
            <person name="Richardson P."/>
        </authorList>
    </citation>
    <scope>NUCLEOTIDE SEQUENCE</scope>
    <source>
        <strain evidence="1">ATCC 25196</strain>
    </source>
</reference>
<name>Q2Y9A9_NITMU</name>
<dbReference type="EMBL" id="CP000103">
    <property type="protein sequence ID" value="ABB74662.1"/>
    <property type="molecule type" value="Genomic_DNA"/>
</dbReference>
<evidence type="ECO:0000313" key="2">
    <source>
        <dbReference type="EMBL" id="SEF72797.1"/>
    </source>
</evidence>
<reference evidence="3" key="1">
    <citation type="submission" date="2005-08" db="EMBL/GenBank/DDBJ databases">
        <title>Complete sequence of chromosome 1 of Nitrosospira multiformis ATCC 25196.</title>
        <authorList>
            <person name="Copeland A."/>
            <person name="Lucas S."/>
            <person name="Lapidus A."/>
            <person name="Barry K."/>
            <person name="Detter J.C."/>
            <person name="Glavina T."/>
            <person name="Hammon N."/>
            <person name="Israni S."/>
            <person name="Pitluck S."/>
            <person name="Chain P."/>
            <person name="Malfatti S."/>
            <person name="Shin M."/>
            <person name="Vergez L."/>
            <person name="Schmutz J."/>
            <person name="Larimer F."/>
            <person name="Land M."/>
            <person name="Hauser L."/>
            <person name="Kyrpides N."/>
            <person name="Lykidis A."/>
            <person name="Richardson P."/>
        </authorList>
    </citation>
    <scope>NUCLEOTIDE SEQUENCE [LARGE SCALE GENOMIC DNA]</scope>
    <source>
        <strain evidence="3">ATCC 25196 / NCIMB 11849 / C 71</strain>
    </source>
</reference>
<reference evidence="2 4" key="4">
    <citation type="submission" date="2016-10" db="EMBL/GenBank/DDBJ databases">
        <authorList>
            <person name="de Groot N.N."/>
        </authorList>
    </citation>
    <scope>NUCLEOTIDE SEQUENCE [LARGE SCALE GENOMIC DNA]</scope>
    <source>
        <strain evidence="2 4">Nl13</strain>
    </source>
</reference>
<keyword evidence="3" id="KW-1185">Reference proteome</keyword>
<evidence type="ECO:0000313" key="1">
    <source>
        <dbReference type="EMBL" id="ABB74662.1"/>
    </source>
</evidence>
<dbReference type="eggNOG" id="ENOG502ZEJE">
    <property type="taxonomic scope" value="Bacteria"/>
</dbReference>
<protein>
    <submittedName>
        <fullName evidence="1">Uncharacterized protein</fullName>
    </submittedName>
</protein>